<keyword evidence="4" id="KW-1185">Reference proteome</keyword>
<dbReference type="Proteomes" id="UP000262004">
    <property type="component" value="Chromosome"/>
</dbReference>
<dbReference type="AlphaFoldDB" id="A0A2Z6DV46"/>
<dbReference type="PANTHER" id="PTHR34700:SF4">
    <property type="entry name" value="PHAGE-LIKE ELEMENT PBSX PROTEIN XKDP"/>
    <property type="match status" value="1"/>
</dbReference>
<sequence length="384" mass="42507">MSAMKRAQRTGMVGIIKRYAQLVTALALVAPPAFVRAQTGEAGARPVAAPTAAPAVQQHHERPATPPLTLRADAPELYTVQRGDTLWGIARRYLDDPWQWPTLWGMNREAIANPHLIYPGQKLLLDRRQLRLHIAQPLLYEKRFPSLRHAPLEAAIPTLPLAAVNPFLTRPLVVTQRELEKAGRVIGFEEGRTLAGLFDRAFAVGVPDGARRVQLFRPAEPITRRDGKTLLGFEARYLGEAEVAFGDDPRQGAVLTLTKTVAEIRAGDRVLVPEPEPLTNFVPHAPDPDLDAEVVRFWREAPESGAYEVVLLDAGENEGLERGHVVALWRDRGAITDPETKQPVPLPPKRYGVAMVFRTFPHLAYALVLETTDSVRLGDRARAP</sequence>
<dbReference type="PANTHER" id="PTHR34700">
    <property type="entry name" value="POTASSIUM BINDING PROTEIN KBP"/>
    <property type="match status" value="1"/>
</dbReference>
<dbReference type="Gene3D" id="3.10.350.10">
    <property type="entry name" value="LysM domain"/>
    <property type="match status" value="1"/>
</dbReference>
<dbReference type="InterPro" id="IPR052196">
    <property type="entry name" value="Bact_Kbp"/>
</dbReference>
<dbReference type="CDD" id="cd00118">
    <property type="entry name" value="LysM"/>
    <property type="match status" value="1"/>
</dbReference>
<dbReference type="EMBL" id="AP018558">
    <property type="protein sequence ID" value="BBD76301.1"/>
    <property type="molecule type" value="Genomic_DNA"/>
</dbReference>
<dbReference type="OrthoDB" id="5289978at2"/>
<dbReference type="Pfam" id="PF01476">
    <property type="entry name" value="LysM"/>
    <property type="match status" value="1"/>
</dbReference>
<evidence type="ECO:0000256" key="1">
    <source>
        <dbReference type="SAM" id="MobiDB-lite"/>
    </source>
</evidence>
<evidence type="ECO:0000259" key="2">
    <source>
        <dbReference type="PROSITE" id="PS51782"/>
    </source>
</evidence>
<protein>
    <recommendedName>
        <fullName evidence="2">LysM domain-containing protein</fullName>
    </recommendedName>
</protein>
<dbReference type="SUPFAM" id="SSF54106">
    <property type="entry name" value="LysM domain"/>
    <property type="match status" value="1"/>
</dbReference>
<organism evidence="3 4">
    <name type="scientific">Hydrogenophilus thermoluteolus</name>
    <name type="common">Pseudomonas hydrogenothermophila</name>
    <dbReference type="NCBI Taxonomy" id="297"/>
    <lineage>
        <taxon>Bacteria</taxon>
        <taxon>Pseudomonadati</taxon>
        <taxon>Pseudomonadota</taxon>
        <taxon>Hydrogenophilia</taxon>
        <taxon>Hydrogenophilales</taxon>
        <taxon>Hydrogenophilaceae</taxon>
        <taxon>Hydrogenophilus</taxon>
    </lineage>
</organism>
<feature type="region of interest" description="Disordered" evidence="1">
    <location>
        <begin position="48"/>
        <end position="68"/>
    </location>
</feature>
<dbReference type="InterPro" id="IPR018392">
    <property type="entry name" value="LysM"/>
</dbReference>
<proteinExistence type="predicted"/>
<reference evidence="3 4" key="1">
    <citation type="submission" date="2018-04" db="EMBL/GenBank/DDBJ databases">
        <title>Complete genome sequence of Hydrogenophilus thermoluteolus TH-1.</title>
        <authorList>
            <person name="Arai H."/>
        </authorList>
    </citation>
    <scope>NUCLEOTIDE SEQUENCE [LARGE SCALE GENOMIC DNA]</scope>
    <source>
        <strain evidence="3 4">TH-1</strain>
    </source>
</reference>
<dbReference type="InterPro" id="IPR036779">
    <property type="entry name" value="LysM_dom_sf"/>
</dbReference>
<dbReference type="KEGG" id="htl:HPTL_0031"/>
<evidence type="ECO:0000313" key="4">
    <source>
        <dbReference type="Proteomes" id="UP000262004"/>
    </source>
</evidence>
<gene>
    <name evidence="3" type="ORF">HPTL_0031</name>
</gene>
<evidence type="ECO:0000313" key="3">
    <source>
        <dbReference type="EMBL" id="BBD76301.1"/>
    </source>
</evidence>
<dbReference type="SMART" id="SM00257">
    <property type="entry name" value="LysM"/>
    <property type="match status" value="1"/>
</dbReference>
<accession>A0A2Z6DV46</accession>
<dbReference type="PROSITE" id="PS51782">
    <property type="entry name" value="LYSM"/>
    <property type="match status" value="1"/>
</dbReference>
<name>A0A2Z6DV46_HYDTE</name>
<feature type="domain" description="LysM" evidence="2">
    <location>
        <begin position="76"/>
        <end position="125"/>
    </location>
</feature>